<feature type="domain" description="Reverse transcriptase/retrotransposon-derived protein RNase H-like" evidence="1">
    <location>
        <begin position="596"/>
        <end position="689"/>
    </location>
</feature>
<evidence type="ECO:0000313" key="3">
    <source>
        <dbReference type="Proteomes" id="UP000288805"/>
    </source>
</evidence>
<dbReference type="PANTHER" id="PTHR48475:SF1">
    <property type="entry name" value="RNASE H TYPE-1 DOMAIN-CONTAINING PROTEIN"/>
    <property type="match status" value="1"/>
</dbReference>
<evidence type="ECO:0000313" key="2">
    <source>
        <dbReference type="EMBL" id="RVW49204.1"/>
    </source>
</evidence>
<evidence type="ECO:0000259" key="1">
    <source>
        <dbReference type="Pfam" id="PF17919"/>
    </source>
</evidence>
<reference evidence="2 3" key="1">
    <citation type="journal article" date="2018" name="PLoS Genet.">
        <title>Population sequencing reveals clonal diversity and ancestral inbreeding in the grapevine cultivar Chardonnay.</title>
        <authorList>
            <person name="Roach M.J."/>
            <person name="Johnson D.L."/>
            <person name="Bohlmann J."/>
            <person name="van Vuuren H.J."/>
            <person name="Jones S.J."/>
            <person name="Pretorius I.S."/>
            <person name="Schmidt S.A."/>
            <person name="Borneman A.R."/>
        </authorList>
    </citation>
    <scope>NUCLEOTIDE SEQUENCE [LARGE SCALE GENOMIC DNA]</scope>
    <source>
        <strain evidence="3">cv. Chardonnay</strain>
        <tissue evidence="2">Leaf</tissue>
    </source>
</reference>
<dbReference type="EMBL" id="QGNW01001231">
    <property type="protein sequence ID" value="RVW49204.1"/>
    <property type="molecule type" value="Genomic_DNA"/>
</dbReference>
<dbReference type="Gene3D" id="3.30.420.10">
    <property type="entry name" value="Ribonuclease H-like superfamily/Ribonuclease H"/>
    <property type="match status" value="1"/>
</dbReference>
<protein>
    <submittedName>
        <fullName evidence="2">Transposon Ty3-G Gag-Pol polyprotein</fullName>
    </submittedName>
</protein>
<gene>
    <name evidence="2" type="primary">TY3B-G_296</name>
    <name evidence="2" type="ORF">CK203_087480</name>
</gene>
<dbReference type="InterPro" id="IPR043128">
    <property type="entry name" value="Rev_trsase/Diguanyl_cyclase"/>
</dbReference>
<dbReference type="InterPro" id="IPR041577">
    <property type="entry name" value="RT_RNaseH_2"/>
</dbReference>
<dbReference type="GO" id="GO:0003676">
    <property type="term" value="F:nucleic acid binding"/>
    <property type="evidence" value="ECO:0007669"/>
    <property type="project" value="InterPro"/>
</dbReference>
<dbReference type="Gene3D" id="2.40.70.10">
    <property type="entry name" value="Acid Proteases"/>
    <property type="match status" value="1"/>
</dbReference>
<dbReference type="Pfam" id="PF17919">
    <property type="entry name" value="RT_RNaseH_2"/>
    <property type="match status" value="1"/>
</dbReference>
<dbReference type="SUPFAM" id="SSF56672">
    <property type="entry name" value="DNA/RNA polymerases"/>
    <property type="match status" value="1"/>
</dbReference>
<organism evidence="2 3">
    <name type="scientific">Vitis vinifera</name>
    <name type="common">Grape</name>
    <dbReference type="NCBI Taxonomy" id="29760"/>
    <lineage>
        <taxon>Eukaryota</taxon>
        <taxon>Viridiplantae</taxon>
        <taxon>Streptophyta</taxon>
        <taxon>Embryophyta</taxon>
        <taxon>Tracheophyta</taxon>
        <taxon>Spermatophyta</taxon>
        <taxon>Magnoliopsida</taxon>
        <taxon>eudicotyledons</taxon>
        <taxon>Gunneridae</taxon>
        <taxon>Pentapetalae</taxon>
        <taxon>rosids</taxon>
        <taxon>Vitales</taxon>
        <taxon>Vitaceae</taxon>
        <taxon>Viteae</taxon>
        <taxon>Vitis</taxon>
    </lineage>
</organism>
<proteinExistence type="predicted"/>
<sequence>MRASDRAITWEDFDGALVANLPVKFRMSEIERYTGIDCPHIHLTLYSTIMRAHGLDEAQMEFLRQFAFNTVIDVSRREFEALRQRLDESVIIYFPLKGEDFIEEGITRKLWSESSPTNSKGKKPIGDRDQEMLVLLVQQGSAKCNHKPIIGSHYTRGSPPTDGMHSIDFAELDDHIHMLIPSVLLDNGSTLNVYPLATAITLDYAPSDFGPSTQTIRAYYSTRREVMGTLEIDLLIGPTTFPTLFQVLRIPTSFNLLLGRPWIHRAGTIHYSLHQKVKFIHDGQVVIVQSVGNMFISSEPVLEISHNDDDLFLTGFTFDEGVGTTDAFGRDRWGLSTIQEDICEIRDIVDEIIPCDEYIDEMLAMSMSQIDGTIQLELASPFDLFKVSAIEIAKEIQIAPALEFSEMTIFVDDLFEGTVGPVEEIQKQLSVGFLSMVEYPEWLAKVVHVPKKDGKVRVCVDFRDLNKVSPKDDFPLPHIDKLVDSTAGHSMLSFMDRFFGDNQILMALEDMEKTYLLLPSHAIQIEECRSDLSKSSSDLRLNAKKCTFGMTSGKLLGYMVNERGIEVDLDKIRVILDIHLRAHFLTLEEESTYRLDNQCQCAFEMMREYLLSPPVLVPSTPGHLLLLYLSVSDVALGCMLAQLDDSSNERAIYYLSKRMLDYETRYVMIERYYLALVWATWRLRQYMIEYLVHLISLLDPLRYLFDRYGIGVLLIFSHGDHIPRSIRLAFSDRHPATNNIVEYEACILGLEKTLELWIRQMEVFGDFNLSQFVDALASLASMIDIPVEATIHLLLIKSKSVPAYCCLIDEAEFDDGLPWYHDIYRFLRLSAYPEAATTKDKRALR</sequence>
<dbReference type="PANTHER" id="PTHR48475">
    <property type="entry name" value="RIBONUCLEASE H"/>
    <property type="match status" value="1"/>
</dbReference>
<dbReference type="InterPro" id="IPR043502">
    <property type="entry name" value="DNA/RNA_pol_sf"/>
</dbReference>
<dbReference type="InterPro" id="IPR021109">
    <property type="entry name" value="Peptidase_aspartic_dom_sf"/>
</dbReference>
<dbReference type="InterPro" id="IPR036397">
    <property type="entry name" value="RNaseH_sf"/>
</dbReference>
<name>A0A438ENC0_VITVI</name>
<dbReference type="Gene3D" id="3.30.70.270">
    <property type="match status" value="1"/>
</dbReference>
<dbReference type="AlphaFoldDB" id="A0A438ENC0"/>
<dbReference type="CDD" id="cd01647">
    <property type="entry name" value="RT_LTR"/>
    <property type="match status" value="1"/>
</dbReference>
<comment type="caution">
    <text evidence="2">The sequence shown here is derived from an EMBL/GenBank/DDBJ whole genome shotgun (WGS) entry which is preliminary data.</text>
</comment>
<dbReference type="Proteomes" id="UP000288805">
    <property type="component" value="Unassembled WGS sequence"/>
</dbReference>
<accession>A0A438ENC0</accession>